<evidence type="ECO:0000313" key="2">
    <source>
        <dbReference type="Proteomes" id="UP001344906"/>
    </source>
</evidence>
<accession>A0ABQ6G485</accession>
<organism evidence="1 2">
    <name type="scientific">Dictyobacter halimunensis</name>
    <dbReference type="NCBI Taxonomy" id="3026934"/>
    <lineage>
        <taxon>Bacteria</taxon>
        <taxon>Bacillati</taxon>
        <taxon>Chloroflexota</taxon>
        <taxon>Ktedonobacteria</taxon>
        <taxon>Ktedonobacterales</taxon>
        <taxon>Dictyobacteraceae</taxon>
        <taxon>Dictyobacter</taxon>
    </lineage>
</organism>
<evidence type="ECO:0008006" key="3">
    <source>
        <dbReference type="Google" id="ProtNLM"/>
    </source>
</evidence>
<dbReference type="RefSeq" id="WP_338257846.1">
    <property type="nucleotide sequence ID" value="NZ_BSRI01000002.1"/>
</dbReference>
<proteinExistence type="predicted"/>
<name>A0ABQ6G485_9CHLR</name>
<dbReference type="Proteomes" id="UP001344906">
    <property type="component" value="Unassembled WGS sequence"/>
</dbReference>
<keyword evidence="2" id="KW-1185">Reference proteome</keyword>
<dbReference type="SUPFAM" id="SSF82199">
    <property type="entry name" value="SET domain"/>
    <property type="match status" value="1"/>
</dbReference>
<sequence length="89" mass="10709">MPSNNYLPTTWYDHRVKVHPSSIQGMGMVARQPIREGEIVVRIGETIMMEEEFQVITGNDWQRRDVQERYRDHFSPFLNERIRRFSEGR</sequence>
<dbReference type="EMBL" id="BSRI01000002">
    <property type="protein sequence ID" value="GLV60705.1"/>
    <property type="molecule type" value="Genomic_DNA"/>
</dbReference>
<dbReference type="InterPro" id="IPR046341">
    <property type="entry name" value="SET_dom_sf"/>
</dbReference>
<comment type="caution">
    <text evidence="1">The sequence shown here is derived from an EMBL/GenBank/DDBJ whole genome shotgun (WGS) entry which is preliminary data.</text>
</comment>
<evidence type="ECO:0000313" key="1">
    <source>
        <dbReference type="EMBL" id="GLV60705.1"/>
    </source>
</evidence>
<reference evidence="1 2" key="1">
    <citation type="submission" date="2023-02" db="EMBL/GenBank/DDBJ databases">
        <title>Dictyobacter halimunensis sp. nov., a new member of the class Ktedonobacteria from forest soil in a geothermal area.</title>
        <authorList>
            <person name="Rachmania M.K."/>
            <person name="Ningsih F."/>
            <person name="Sakai Y."/>
            <person name="Yabe S."/>
            <person name="Yokota A."/>
            <person name="Sjamsuridzal W."/>
        </authorList>
    </citation>
    <scope>NUCLEOTIDE SEQUENCE [LARGE SCALE GENOMIC DNA]</scope>
    <source>
        <strain evidence="1 2">S3.2.2.5</strain>
    </source>
</reference>
<protein>
    <recommendedName>
        <fullName evidence="3">MOSC domain-containing protein</fullName>
    </recommendedName>
</protein>
<gene>
    <name evidence="1" type="ORF">KDH_75240</name>
</gene>